<evidence type="ECO:0000313" key="3">
    <source>
        <dbReference type="EMBL" id="VFK68439.1"/>
    </source>
</evidence>
<keyword evidence="1" id="KW-0732">Signal</keyword>
<accession>A0A451AQY0</accession>
<sequence length="333" mass="37657">MFTRVIVLAIFSLCVSSVHGQVVVGNILNKDNPFIKNETDLTRWEPDGDRFPSHFSNRGYVEAHTRSGEFVYGYTPTVRVGSFLIQSATLAADYRYTINLSSYHPISVHSPFSHTATANFASQAKDELTETNINLAWDALMKHPDDGYDGAPGGAYARDEFSFDIDGFASQQKFSPKKKENRNKTTNKNYVQKRLEDIRETVTEKISDSIEMLELPLNLTKEQHYSRNLANVMPTTEETAIKLGWTRLPDPKAVYHQIGKGHQDNTKYVSPRGGHHEAVYNNGRLIIADHNKGAYVSVNKKGYKVVKSEANIGTYNIYGPNNRLYRKRIPCFI</sequence>
<evidence type="ECO:0000313" key="2">
    <source>
        <dbReference type="EMBL" id="VFK66539.1"/>
    </source>
</evidence>
<evidence type="ECO:0000256" key="1">
    <source>
        <dbReference type="SAM" id="SignalP"/>
    </source>
</evidence>
<dbReference type="InterPro" id="IPR008106">
    <property type="entry name" value="Adhesin_MafB"/>
</dbReference>
<dbReference type="AlphaFoldDB" id="A0A451AQY0"/>
<dbReference type="Pfam" id="PF06255">
    <property type="entry name" value="MafB"/>
    <property type="match status" value="1"/>
</dbReference>
<protein>
    <submittedName>
        <fullName evidence="3">Uncharacterized protein</fullName>
    </submittedName>
</protein>
<feature type="chain" id="PRO_5036113626" evidence="1">
    <location>
        <begin position="21"/>
        <end position="333"/>
    </location>
</feature>
<organism evidence="3">
    <name type="scientific">Candidatus Kentrum sp. UNK</name>
    <dbReference type="NCBI Taxonomy" id="2126344"/>
    <lineage>
        <taxon>Bacteria</taxon>
        <taxon>Pseudomonadati</taxon>
        <taxon>Pseudomonadota</taxon>
        <taxon>Gammaproteobacteria</taxon>
        <taxon>Candidatus Kentrum</taxon>
    </lineage>
</organism>
<name>A0A451AQY0_9GAMM</name>
<proteinExistence type="predicted"/>
<reference evidence="3" key="1">
    <citation type="submission" date="2019-02" db="EMBL/GenBank/DDBJ databases">
        <authorList>
            <person name="Gruber-Vodicka R. H."/>
            <person name="Seah K. B. B."/>
        </authorList>
    </citation>
    <scope>NUCLEOTIDE SEQUENCE</scope>
    <source>
        <strain evidence="3">BECK_BY19</strain>
        <strain evidence="2">BECK_BY8</strain>
    </source>
</reference>
<feature type="signal peptide" evidence="1">
    <location>
        <begin position="1"/>
        <end position="20"/>
    </location>
</feature>
<dbReference type="EMBL" id="CAADFZ010000097">
    <property type="protein sequence ID" value="VFK66539.1"/>
    <property type="molecule type" value="Genomic_DNA"/>
</dbReference>
<gene>
    <name evidence="2" type="ORF">BECKUNK1418G_GA0071005_10979</name>
    <name evidence="3" type="ORF">BECKUNK1418H_GA0071006_100244</name>
</gene>
<dbReference type="EMBL" id="CAADGD010000002">
    <property type="protein sequence ID" value="VFK68439.1"/>
    <property type="molecule type" value="Genomic_DNA"/>
</dbReference>